<dbReference type="EMBL" id="QRBI01000189">
    <property type="protein sequence ID" value="RMB95083.1"/>
    <property type="molecule type" value="Genomic_DNA"/>
</dbReference>
<dbReference type="SUPFAM" id="SSF47353">
    <property type="entry name" value="Retrovirus capsid dimerization domain-like"/>
    <property type="match status" value="1"/>
</dbReference>
<dbReference type="GO" id="GO:0016032">
    <property type="term" value="P:viral process"/>
    <property type="evidence" value="ECO:0007669"/>
    <property type="project" value="InterPro"/>
</dbReference>
<feature type="domain" description="Retroviral nucleocapsid Gag protein p24 C-terminal" evidence="1">
    <location>
        <begin position="128"/>
        <end position="180"/>
    </location>
</feature>
<gene>
    <name evidence="2" type="ORF">DUI87_28454</name>
</gene>
<proteinExistence type="predicted"/>
<dbReference type="Pfam" id="PF00607">
    <property type="entry name" value="Gag_p24"/>
    <property type="match status" value="1"/>
</dbReference>
<dbReference type="Gene3D" id="1.10.375.10">
    <property type="entry name" value="Human Immunodeficiency Virus Type 1 Capsid Protein"/>
    <property type="match status" value="1"/>
</dbReference>
<dbReference type="AlphaFoldDB" id="A0A3M0J8B5"/>
<dbReference type="Proteomes" id="UP000269221">
    <property type="component" value="Unassembled WGS sequence"/>
</dbReference>
<evidence type="ECO:0000259" key="1">
    <source>
        <dbReference type="Pfam" id="PF19317"/>
    </source>
</evidence>
<dbReference type="InterPro" id="IPR008919">
    <property type="entry name" value="Retrov_capsid_N"/>
</dbReference>
<dbReference type="InterPro" id="IPR008916">
    <property type="entry name" value="Retrov_capsid_C"/>
</dbReference>
<dbReference type="InterPro" id="IPR050195">
    <property type="entry name" value="Primate_lentivir_Gag_pol-like"/>
</dbReference>
<sequence length="406" mass="45336">MLSEYQELSLLSVVSGTSRPIRQLTWKDGIGADLRDLFQCILTPSEFLLWEDNWSKLLRSLLSELKNSTEGLLDEDGNFIILERLSGTGRWVDPDEQACVLPKYTMTRLGEVVVKAFYQLPELKPKGSYINIKQSPSESFLQFIEQLCEQVERQIEDPTVQTEMLQKMAQNNVNVAWRWVILVLPVDPPPTLTQIIAACTKKGDLYRGEETSSSKAKNSSCSYTWTTQTTTACTSKVFQPCKPIRLVTVKAYHFRSTHWTVVLIDLEKDSTCQTEQTTGQDKNCEYFVIGDTTHTPSETEITPATLKGGLTDLILLAHCPQPPFYLAKGQIIAQAIPIPTGVPVDDKSPDVYWAEVVGEDKPIMGCNLTHGTKHLHVNGLLDIGADVRGYGCHIGNCNPWLAKSTV</sequence>
<reference evidence="2 3" key="1">
    <citation type="submission" date="2018-07" db="EMBL/GenBank/DDBJ databases">
        <title>A high quality draft genome assembly of the barn swallow (H. rustica rustica).</title>
        <authorList>
            <person name="Formenti G."/>
            <person name="Chiara M."/>
            <person name="Poveda L."/>
            <person name="Francoijs K.-J."/>
            <person name="Bonisoli-Alquati A."/>
            <person name="Canova L."/>
            <person name="Gianfranceschi L."/>
            <person name="Horner D.S."/>
            <person name="Saino N."/>
        </authorList>
    </citation>
    <scope>NUCLEOTIDE SEQUENCE [LARGE SCALE GENOMIC DNA]</scope>
    <source>
        <strain evidence="2">Chelidonia</strain>
        <tissue evidence="2">Blood</tissue>
    </source>
</reference>
<comment type="caution">
    <text evidence="2">The sequence shown here is derived from an EMBL/GenBank/DDBJ whole genome shotgun (WGS) entry which is preliminary data.</text>
</comment>
<dbReference type="OrthoDB" id="9398474at2759"/>
<dbReference type="InterPro" id="IPR045345">
    <property type="entry name" value="Gag_p24_C"/>
</dbReference>
<dbReference type="PANTHER" id="PTHR40389:SF3">
    <property type="entry name" value="IGE-BINDING PROTEIN"/>
    <property type="match status" value="1"/>
</dbReference>
<evidence type="ECO:0000313" key="3">
    <source>
        <dbReference type="Proteomes" id="UP000269221"/>
    </source>
</evidence>
<organism evidence="2 3">
    <name type="scientific">Hirundo rustica rustica</name>
    <dbReference type="NCBI Taxonomy" id="333673"/>
    <lineage>
        <taxon>Eukaryota</taxon>
        <taxon>Metazoa</taxon>
        <taxon>Chordata</taxon>
        <taxon>Craniata</taxon>
        <taxon>Vertebrata</taxon>
        <taxon>Euteleostomi</taxon>
        <taxon>Archelosauria</taxon>
        <taxon>Archosauria</taxon>
        <taxon>Dinosauria</taxon>
        <taxon>Saurischia</taxon>
        <taxon>Theropoda</taxon>
        <taxon>Coelurosauria</taxon>
        <taxon>Aves</taxon>
        <taxon>Neognathae</taxon>
        <taxon>Neoaves</taxon>
        <taxon>Telluraves</taxon>
        <taxon>Australaves</taxon>
        <taxon>Passeriformes</taxon>
        <taxon>Sylvioidea</taxon>
        <taxon>Hirundinidae</taxon>
        <taxon>Hirundo</taxon>
    </lineage>
</organism>
<dbReference type="Gene3D" id="1.10.1200.30">
    <property type="match status" value="1"/>
</dbReference>
<evidence type="ECO:0000313" key="2">
    <source>
        <dbReference type="EMBL" id="RMB95083.1"/>
    </source>
</evidence>
<protein>
    <recommendedName>
        <fullName evidence="1">Retroviral nucleocapsid Gag protein p24 C-terminal domain-containing protein</fullName>
    </recommendedName>
</protein>
<keyword evidence="3" id="KW-1185">Reference proteome</keyword>
<dbReference type="Pfam" id="PF19317">
    <property type="entry name" value="Gag_p24_C"/>
    <property type="match status" value="1"/>
</dbReference>
<accession>A0A3M0J8B5</accession>
<name>A0A3M0J8B5_HIRRU</name>
<dbReference type="PANTHER" id="PTHR40389">
    <property type="entry name" value="ENDOGENOUS RETROVIRUS GROUP K MEMBER 24 GAG POLYPROTEIN-RELATED"/>
    <property type="match status" value="1"/>
</dbReference>